<dbReference type="OrthoDB" id="5430983at2"/>
<evidence type="ECO:0008006" key="5">
    <source>
        <dbReference type="Google" id="ProtNLM"/>
    </source>
</evidence>
<dbReference type="Proteomes" id="UP000055611">
    <property type="component" value="Chromosome"/>
</dbReference>
<dbReference type="InterPro" id="IPR016024">
    <property type="entry name" value="ARM-type_fold"/>
</dbReference>
<dbReference type="RefSeq" id="WP_066802461.1">
    <property type="nucleotide sequence ID" value="NZ_CP014206.1"/>
</dbReference>
<evidence type="ECO:0000313" key="3">
    <source>
        <dbReference type="Proteomes" id="UP000055611"/>
    </source>
</evidence>
<evidence type="ECO:0000313" key="2">
    <source>
        <dbReference type="EMBL" id="TDT92158.1"/>
    </source>
</evidence>
<evidence type="ECO:0000313" key="1">
    <source>
        <dbReference type="EMBL" id="AMK11140.1"/>
    </source>
</evidence>
<keyword evidence="3" id="KW-1185">Reference proteome</keyword>
<reference evidence="2 4" key="2">
    <citation type="submission" date="2019-03" db="EMBL/GenBank/DDBJ databases">
        <title>Genomic Encyclopedia of Type Strains, Phase IV (KMG-IV): sequencing the most valuable type-strain genomes for metagenomic binning, comparative biology and taxonomic classification.</title>
        <authorList>
            <person name="Goeker M."/>
        </authorList>
    </citation>
    <scope>NUCLEOTIDE SEQUENCE [LARGE SCALE GENOMIC DNA]</scope>
    <source>
        <strain evidence="2 4">DSM 101483</strain>
    </source>
</reference>
<evidence type="ECO:0000313" key="4">
    <source>
        <dbReference type="Proteomes" id="UP000295506"/>
    </source>
</evidence>
<dbReference type="EMBL" id="CP014206">
    <property type="protein sequence ID" value="AMK11140.1"/>
    <property type="molecule type" value="Genomic_DNA"/>
</dbReference>
<dbReference type="EMBL" id="SOBK01000001">
    <property type="protein sequence ID" value="TDT92158.1"/>
    <property type="molecule type" value="Genomic_DNA"/>
</dbReference>
<dbReference type="Gene3D" id="1.25.10.10">
    <property type="entry name" value="Leucine-rich Repeat Variant"/>
    <property type="match status" value="1"/>
</dbReference>
<dbReference type="Proteomes" id="UP000295506">
    <property type="component" value="Unassembled WGS sequence"/>
</dbReference>
<name>A0A126QM48_9BACT</name>
<dbReference type="InterPro" id="IPR011989">
    <property type="entry name" value="ARM-like"/>
</dbReference>
<dbReference type="NCBIfam" id="NF045662">
    <property type="entry name" value="DVU0298_fam"/>
    <property type="match status" value="1"/>
</dbReference>
<reference evidence="1 3" key="1">
    <citation type="journal article" date="2016" name="Front. Microbiol.">
        <title>Genome Sequence of the Piezophilic, Mesophilic Sulfate-Reducing Bacterium Desulfovibrio indicus J2T.</title>
        <authorList>
            <person name="Cao J."/>
            <person name="Maignien L."/>
            <person name="Shao Z."/>
            <person name="Alain K."/>
            <person name="Jebbar M."/>
        </authorList>
    </citation>
    <scope>NUCLEOTIDE SEQUENCE [LARGE SCALE GENOMIC DNA]</scope>
    <source>
        <strain evidence="1 3">J2</strain>
    </source>
</reference>
<organism evidence="2 4">
    <name type="scientific">Pseudodesulfovibrio indicus</name>
    <dbReference type="NCBI Taxonomy" id="1716143"/>
    <lineage>
        <taxon>Bacteria</taxon>
        <taxon>Pseudomonadati</taxon>
        <taxon>Thermodesulfobacteriota</taxon>
        <taxon>Desulfovibrionia</taxon>
        <taxon>Desulfovibrionales</taxon>
        <taxon>Desulfovibrionaceae</taxon>
    </lineage>
</organism>
<proteinExistence type="predicted"/>
<protein>
    <recommendedName>
        <fullName evidence="5">PBS lyase</fullName>
    </recommendedName>
</protein>
<accession>A0A126QM48</accession>
<dbReference type="SUPFAM" id="SSF48371">
    <property type="entry name" value="ARM repeat"/>
    <property type="match status" value="1"/>
</dbReference>
<gene>
    <name evidence="1" type="ORF">AWY79_08435</name>
    <name evidence="2" type="ORF">EDC59_101562</name>
</gene>
<sequence>MSRFRSVKKSLRDLLGGDDWQDRLAELDEYAPGELVPPLLNLRLDRSEAVRWRSVTAFGLTAGRLAEASMERARVLMRTLMWYMNEESGNLGWSIPNFMAEAMVHSERIAKEFHKILASYIFCDEECDGNFLDHPELRRDVYWGLARLAESRPELVAPSERFLLIGLDDPDAYNRAYAARVLGLLRAAAARDRLQALTDDPAEIRTYLHRELVDTTVGEMAREALAALE</sequence>
<dbReference type="AlphaFoldDB" id="A0A126QM48"/>
<dbReference type="KEGG" id="dej:AWY79_08435"/>
<dbReference type="InterPro" id="IPR054701">
    <property type="entry name" value="DVU0298-like"/>
</dbReference>